<dbReference type="SUPFAM" id="SSF52540">
    <property type="entry name" value="P-loop containing nucleoside triphosphate hydrolases"/>
    <property type="match status" value="1"/>
</dbReference>
<dbReference type="SMART" id="SM00175">
    <property type="entry name" value="RAB"/>
    <property type="match status" value="1"/>
</dbReference>
<dbReference type="FunFam" id="3.40.50.300:FF:000236">
    <property type="entry name" value="Cell division control protein 42"/>
    <property type="match status" value="1"/>
</dbReference>
<dbReference type="PROSITE" id="PS51421">
    <property type="entry name" value="RAS"/>
    <property type="match status" value="1"/>
</dbReference>
<dbReference type="Proteomes" id="UP000053989">
    <property type="component" value="Unassembled WGS sequence"/>
</dbReference>
<dbReference type="SMART" id="SM00173">
    <property type="entry name" value="RAS"/>
    <property type="match status" value="1"/>
</dbReference>
<keyword evidence="9" id="KW-0636">Prenylation</keyword>
<dbReference type="GO" id="GO:0003924">
    <property type="term" value="F:GTPase activity"/>
    <property type="evidence" value="ECO:0007669"/>
    <property type="project" value="InterPro"/>
</dbReference>
<dbReference type="PROSITE" id="PS51420">
    <property type="entry name" value="RHO"/>
    <property type="match status" value="1"/>
</dbReference>
<reference evidence="12" key="2">
    <citation type="submission" date="2015-01" db="EMBL/GenBank/DDBJ databases">
        <title>Evolutionary Origins and Diversification of the Mycorrhizal Mutualists.</title>
        <authorList>
            <consortium name="DOE Joint Genome Institute"/>
            <consortium name="Mycorrhizal Genomics Consortium"/>
            <person name="Kohler A."/>
            <person name="Kuo A."/>
            <person name="Nagy L.G."/>
            <person name="Floudas D."/>
            <person name="Copeland A."/>
            <person name="Barry K.W."/>
            <person name="Cichocki N."/>
            <person name="Veneault-Fourrey C."/>
            <person name="LaButti K."/>
            <person name="Lindquist E.A."/>
            <person name="Lipzen A."/>
            <person name="Lundell T."/>
            <person name="Morin E."/>
            <person name="Murat C."/>
            <person name="Riley R."/>
            <person name="Ohm R."/>
            <person name="Sun H."/>
            <person name="Tunlid A."/>
            <person name="Henrissat B."/>
            <person name="Grigoriev I.V."/>
            <person name="Hibbett D.S."/>
            <person name="Martin F."/>
        </authorList>
    </citation>
    <scope>NUCLEOTIDE SEQUENCE [LARGE SCALE GENOMIC DNA]</scope>
    <source>
        <strain evidence="12">Foug A</strain>
    </source>
</reference>
<keyword evidence="3" id="KW-1003">Cell membrane</keyword>
<keyword evidence="10" id="KW-0131">Cell cycle</keyword>
<evidence type="ECO:0000256" key="7">
    <source>
        <dbReference type="ARBA" id="ARBA00023136"/>
    </source>
</evidence>
<sequence length="189" mass="21170">MKCVVVGDDTVGKTCLLVSYSTNRFPSDCRVPTVWDNYAVTVMIGKDPYTLGLFDTLAHEDYDRLRTLSYPQTDVFLVCFSVIDPASFENVRKKWFAEVHHNCPGVPCLIVGTQIDLRDDNAVIKKLARQNQGPVSNESGERLARELGAVKYVECSALKLEGLRYVFDEAIVAPQEPPVVRKRSKCVIV</sequence>
<dbReference type="AlphaFoldDB" id="A0A0C3E5W6"/>
<dbReference type="EMBL" id="KN822032">
    <property type="protein sequence ID" value="KIM63834.1"/>
    <property type="molecule type" value="Genomic_DNA"/>
</dbReference>
<proteinExistence type="inferred from homology"/>
<dbReference type="PRINTS" id="PR00449">
    <property type="entry name" value="RASTRNSFRMNG"/>
</dbReference>
<dbReference type="InParanoid" id="A0A0C3E5W6"/>
<comment type="subcellular location">
    <subcellularLocation>
        <location evidence="1">Cell membrane</location>
        <topology evidence="1">Lipid-anchor</topology>
        <orientation evidence="1">Cytoplasmic side</orientation>
    </subcellularLocation>
</comment>
<reference evidence="11 12" key="1">
    <citation type="submission" date="2014-04" db="EMBL/GenBank/DDBJ databases">
        <authorList>
            <consortium name="DOE Joint Genome Institute"/>
            <person name="Kuo A."/>
            <person name="Kohler A."/>
            <person name="Nagy L.G."/>
            <person name="Floudas D."/>
            <person name="Copeland A."/>
            <person name="Barry K.W."/>
            <person name="Cichocki N."/>
            <person name="Veneault-Fourrey C."/>
            <person name="LaButti K."/>
            <person name="Lindquist E.A."/>
            <person name="Lipzen A."/>
            <person name="Lundell T."/>
            <person name="Morin E."/>
            <person name="Murat C."/>
            <person name="Sun H."/>
            <person name="Tunlid A."/>
            <person name="Henrissat B."/>
            <person name="Grigoriev I.V."/>
            <person name="Hibbett D.S."/>
            <person name="Martin F."/>
            <person name="Nordberg H.P."/>
            <person name="Cantor M.N."/>
            <person name="Hua S.X."/>
        </authorList>
    </citation>
    <scope>NUCLEOTIDE SEQUENCE [LARGE SCALE GENOMIC DNA]</scope>
    <source>
        <strain evidence="11 12">Foug A</strain>
    </source>
</reference>
<dbReference type="GO" id="GO:0051286">
    <property type="term" value="C:cell tip"/>
    <property type="evidence" value="ECO:0007669"/>
    <property type="project" value="UniProtKB-ARBA"/>
</dbReference>
<dbReference type="GO" id="GO:0005938">
    <property type="term" value="C:cell cortex"/>
    <property type="evidence" value="ECO:0007669"/>
    <property type="project" value="UniProtKB-ARBA"/>
</dbReference>
<dbReference type="GO" id="GO:0030010">
    <property type="term" value="P:establishment of cell polarity"/>
    <property type="evidence" value="ECO:0007669"/>
    <property type="project" value="UniProtKB-ARBA"/>
</dbReference>
<keyword evidence="5" id="KW-0547">Nucleotide-binding</keyword>
<evidence type="ECO:0000256" key="5">
    <source>
        <dbReference type="ARBA" id="ARBA00022741"/>
    </source>
</evidence>
<keyword evidence="6" id="KW-0342">GTP-binding</keyword>
<evidence type="ECO:0000313" key="12">
    <source>
        <dbReference type="Proteomes" id="UP000053989"/>
    </source>
</evidence>
<dbReference type="NCBIfam" id="TIGR00231">
    <property type="entry name" value="small_GTP"/>
    <property type="match status" value="1"/>
</dbReference>
<name>A0A0C3E5W6_9AGAM</name>
<evidence type="ECO:0000256" key="6">
    <source>
        <dbReference type="ARBA" id="ARBA00023134"/>
    </source>
</evidence>
<dbReference type="Gene3D" id="3.40.50.300">
    <property type="entry name" value="P-loop containing nucleotide triphosphate hydrolases"/>
    <property type="match status" value="1"/>
</dbReference>
<protein>
    <recommendedName>
        <fullName evidence="13">Cell division control protein 42 homolog</fullName>
    </recommendedName>
</protein>
<dbReference type="InterPro" id="IPR001806">
    <property type="entry name" value="Small_GTPase"/>
</dbReference>
<dbReference type="Pfam" id="PF00071">
    <property type="entry name" value="Ras"/>
    <property type="match status" value="1"/>
</dbReference>
<dbReference type="PANTHER" id="PTHR24072">
    <property type="entry name" value="RHO FAMILY GTPASE"/>
    <property type="match status" value="1"/>
</dbReference>
<evidence type="ECO:0000256" key="10">
    <source>
        <dbReference type="ARBA" id="ARBA00023306"/>
    </source>
</evidence>
<gene>
    <name evidence="11" type="ORF">SCLCIDRAFT_1170380</name>
</gene>
<dbReference type="SMART" id="SM00174">
    <property type="entry name" value="RHO"/>
    <property type="match status" value="1"/>
</dbReference>
<dbReference type="PROSITE" id="PS51419">
    <property type="entry name" value="RAB"/>
    <property type="match status" value="1"/>
</dbReference>
<evidence type="ECO:0000256" key="2">
    <source>
        <dbReference type="ARBA" id="ARBA00008112"/>
    </source>
</evidence>
<dbReference type="GO" id="GO:0007264">
    <property type="term" value="P:small GTPase-mediated signal transduction"/>
    <property type="evidence" value="ECO:0007669"/>
    <property type="project" value="InterPro"/>
</dbReference>
<evidence type="ECO:0000313" key="11">
    <source>
        <dbReference type="EMBL" id="KIM63834.1"/>
    </source>
</evidence>
<evidence type="ECO:0000256" key="8">
    <source>
        <dbReference type="ARBA" id="ARBA00023288"/>
    </source>
</evidence>
<dbReference type="InterPro" id="IPR003578">
    <property type="entry name" value="Small_GTPase_Rho"/>
</dbReference>
<keyword evidence="12" id="KW-1185">Reference proteome</keyword>
<evidence type="ECO:0000256" key="1">
    <source>
        <dbReference type="ARBA" id="ARBA00004342"/>
    </source>
</evidence>
<keyword evidence="8" id="KW-0449">Lipoprotein</keyword>
<dbReference type="STRING" id="1036808.A0A0C3E5W6"/>
<evidence type="ECO:0000256" key="3">
    <source>
        <dbReference type="ARBA" id="ARBA00022475"/>
    </source>
</evidence>
<dbReference type="InterPro" id="IPR005225">
    <property type="entry name" value="Small_GTP-bd"/>
</dbReference>
<dbReference type="HOGENOM" id="CLU_041217_21_3_1"/>
<dbReference type="OrthoDB" id="8830751at2759"/>
<comment type="similarity">
    <text evidence="2">Belongs to the small GTPase superfamily. Rho family. CDC42 subfamily.</text>
</comment>
<keyword evidence="7" id="KW-0472">Membrane</keyword>
<evidence type="ECO:0008006" key="13">
    <source>
        <dbReference type="Google" id="ProtNLM"/>
    </source>
</evidence>
<evidence type="ECO:0000256" key="9">
    <source>
        <dbReference type="ARBA" id="ARBA00023289"/>
    </source>
</evidence>
<dbReference type="InterPro" id="IPR027417">
    <property type="entry name" value="P-loop_NTPase"/>
</dbReference>
<dbReference type="GO" id="GO:0005525">
    <property type="term" value="F:GTP binding"/>
    <property type="evidence" value="ECO:0007669"/>
    <property type="project" value="UniProtKB-KW"/>
</dbReference>
<accession>A0A0C3E5W6</accession>
<keyword evidence="4" id="KW-0488">Methylation</keyword>
<organism evidence="11 12">
    <name type="scientific">Scleroderma citrinum Foug A</name>
    <dbReference type="NCBI Taxonomy" id="1036808"/>
    <lineage>
        <taxon>Eukaryota</taxon>
        <taxon>Fungi</taxon>
        <taxon>Dikarya</taxon>
        <taxon>Basidiomycota</taxon>
        <taxon>Agaricomycotina</taxon>
        <taxon>Agaricomycetes</taxon>
        <taxon>Agaricomycetidae</taxon>
        <taxon>Boletales</taxon>
        <taxon>Sclerodermatineae</taxon>
        <taxon>Sclerodermataceae</taxon>
        <taxon>Scleroderma</taxon>
    </lineage>
</organism>
<dbReference type="GO" id="GO:0005886">
    <property type="term" value="C:plasma membrane"/>
    <property type="evidence" value="ECO:0007669"/>
    <property type="project" value="UniProtKB-SubCell"/>
</dbReference>
<evidence type="ECO:0000256" key="4">
    <source>
        <dbReference type="ARBA" id="ARBA00022481"/>
    </source>
</evidence>